<evidence type="ECO:0000313" key="2">
    <source>
        <dbReference type="Proteomes" id="UP000366945"/>
    </source>
</evidence>
<dbReference type="Proteomes" id="UP000366945">
    <property type="component" value="Unassembled WGS sequence"/>
</dbReference>
<dbReference type="AlphaFoldDB" id="A0A5E4V8H8"/>
<dbReference type="EMBL" id="CABPSK010000002">
    <property type="protein sequence ID" value="VVE08498.1"/>
    <property type="molecule type" value="Genomic_DNA"/>
</dbReference>
<keyword evidence="2" id="KW-1185">Reference proteome</keyword>
<sequence>MRRARQPIDSLTPLAIHAARAGEISDSATIRLAGLRIALWFSFGSLVTG</sequence>
<proteinExistence type="predicted"/>
<protein>
    <submittedName>
        <fullName evidence="1">Uncharacterized protein</fullName>
    </submittedName>
</protein>
<organism evidence="1 2">
    <name type="scientific">Pandoraea pneumonica</name>
    <dbReference type="NCBI Taxonomy" id="2508299"/>
    <lineage>
        <taxon>Bacteria</taxon>
        <taxon>Pseudomonadati</taxon>
        <taxon>Pseudomonadota</taxon>
        <taxon>Betaproteobacteria</taxon>
        <taxon>Burkholderiales</taxon>
        <taxon>Burkholderiaceae</taxon>
        <taxon>Pandoraea</taxon>
    </lineage>
</organism>
<gene>
    <name evidence="1" type="ORF">PPN31114_02514</name>
</gene>
<accession>A0A5E4V8H8</accession>
<name>A0A5E4V8H8_9BURK</name>
<evidence type="ECO:0000313" key="1">
    <source>
        <dbReference type="EMBL" id="VVE08498.1"/>
    </source>
</evidence>
<reference evidence="1 2" key="1">
    <citation type="submission" date="2019-08" db="EMBL/GenBank/DDBJ databases">
        <authorList>
            <person name="Peeters C."/>
        </authorList>
    </citation>
    <scope>NUCLEOTIDE SEQUENCE [LARGE SCALE GENOMIC DNA]</scope>
    <source>
        <strain evidence="1 2">LMG 31114</strain>
    </source>
</reference>